<dbReference type="Gene3D" id="3.40.630.30">
    <property type="match status" value="1"/>
</dbReference>
<dbReference type="PANTHER" id="PTHR13170:SF16">
    <property type="entry name" value="PROTEIN O-GLCNACASE"/>
    <property type="match status" value="1"/>
</dbReference>
<comment type="caution">
    <text evidence="2">The sequence shown here is derived from an EMBL/GenBank/DDBJ whole genome shotgun (WGS) entry which is preliminary data.</text>
</comment>
<organism evidence="2 3">
    <name type="scientific">Glaciibacter psychrotolerans</name>
    <dbReference type="NCBI Taxonomy" id="670054"/>
    <lineage>
        <taxon>Bacteria</taxon>
        <taxon>Bacillati</taxon>
        <taxon>Actinomycetota</taxon>
        <taxon>Actinomycetes</taxon>
        <taxon>Micrococcales</taxon>
        <taxon>Microbacteriaceae</taxon>
        <taxon>Glaciibacter</taxon>
    </lineage>
</organism>
<keyword evidence="2" id="KW-0687">Ribonucleoprotein</keyword>
<accession>A0A7Z0EBF9</accession>
<protein>
    <submittedName>
        <fullName evidence="2">Ribosomal protein S18 acetylase RimI-like enzyme</fullName>
    </submittedName>
</protein>
<dbReference type="RefSeq" id="WP_179577294.1">
    <property type="nucleotide sequence ID" value="NZ_JACCFM010000001.1"/>
</dbReference>
<proteinExistence type="predicted"/>
<dbReference type="InterPro" id="IPR051822">
    <property type="entry name" value="Glycosyl_Hydrolase_84"/>
</dbReference>
<dbReference type="PROSITE" id="PS51186">
    <property type="entry name" value="GNAT"/>
    <property type="match status" value="1"/>
</dbReference>
<evidence type="ECO:0000313" key="2">
    <source>
        <dbReference type="EMBL" id="NYJ18376.1"/>
    </source>
</evidence>
<dbReference type="InterPro" id="IPR000182">
    <property type="entry name" value="GNAT_dom"/>
</dbReference>
<dbReference type="Proteomes" id="UP000537260">
    <property type="component" value="Unassembled WGS sequence"/>
</dbReference>
<dbReference type="Pfam" id="PF00583">
    <property type="entry name" value="Acetyltransf_1"/>
    <property type="match status" value="1"/>
</dbReference>
<dbReference type="AlphaFoldDB" id="A0A7Z0EBF9"/>
<gene>
    <name evidence="2" type="ORF">HNR05_000167</name>
</gene>
<sequence>MSEMHRATWADLPSLYRICFETAERTPTGSLLHQHPDLLGHVYVGPYLVREPDLCFVVADEAGVGGYLLGTADTRGFEDWAEAEWWPALRLRYPDRGGSTSDDELIRQIHAPVRAPESVVADFPAHLHIDLMPRLQGHGSGRALIDAVLAEFRGRDVPGVHLNVGAENHNAISFYQHLGFQQVEVGETSLYLGMRLS</sequence>
<feature type="domain" description="N-acetyltransferase" evidence="1">
    <location>
        <begin position="2"/>
        <end position="197"/>
    </location>
</feature>
<dbReference type="SUPFAM" id="SSF55729">
    <property type="entry name" value="Acyl-CoA N-acyltransferases (Nat)"/>
    <property type="match status" value="1"/>
</dbReference>
<keyword evidence="3" id="KW-1185">Reference proteome</keyword>
<evidence type="ECO:0000313" key="3">
    <source>
        <dbReference type="Proteomes" id="UP000537260"/>
    </source>
</evidence>
<dbReference type="EMBL" id="JACCFM010000001">
    <property type="protein sequence ID" value="NYJ18376.1"/>
    <property type="molecule type" value="Genomic_DNA"/>
</dbReference>
<evidence type="ECO:0000259" key="1">
    <source>
        <dbReference type="PROSITE" id="PS51186"/>
    </source>
</evidence>
<keyword evidence="2" id="KW-0689">Ribosomal protein</keyword>
<dbReference type="GO" id="GO:0005840">
    <property type="term" value="C:ribosome"/>
    <property type="evidence" value="ECO:0007669"/>
    <property type="project" value="UniProtKB-KW"/>
</dbReference>
<name>A0A7Z0EBF9_9MICO</name>
<dbReference type="GO" id="GO:0016747">
    <property type="term" value="F:acyltransferase activity, transferring groups other than amino-acyl groups"/>
    <property type="evidence" value="ECO:0007669"/>
    <property type="project" value="InterPro"/>
</dbReference>
<dbReference type="InterPro" id="IPR016181">
    <property type="entry name" value="Acyl_CoA_acyltransferase"/>
</dbReference>
<dbReference type="PANTHER" id="PTHR13170">
    <property type="entry name" value="O-GLCNACASE"/>
    <property type="match status" value="1"/>
</dbReference>
<reference evidence="2 3" key="1">
    <citation type="submission" date="2020-07" db="EMBL/GenBank/DDBJ databases">
        <title>Sequencing the genomes of 1000 actinobacteria strains.</title>
        <authorList>
            <person name="Klenk H.-P."/>
        </authorList>
    </citation>
    <scope>NUCLEOTIDE SEQUENCE [LARGE SCALE GENOMIC DNA]</scope>
    <source>
        <strain evidence="2 3">LI1</strain>
    </source>
</reference>